<dbReference type="PANTHER" id="PTHR30204:SF93">
    <property type="entry name" value="HTH MERR-TYPE DOMAIN-CONTAINING PROTEIN"/>
    <property type="match status" value="1"/>
</dbReference>
<proteinExistence type="predicted"/>
<dbReference type="Gene3D" id="1.10.1660.10">
    <property type="match status" value="2"/>
</dbReference>
<dbReference type="PROSITE" id="PS50937">
    <property type="entry name" value="HTH_MERR_2"/>
    <property type="match status" value="2"/>
</dbReference>
<reference evidence="4 5" key="1">
    <citation type="submission" date="2021-03" db="EMBL/GenBank/DDBJ databases">
        <title>Genomic Encyclopedia of Type Strains, Phase IV (KMG-IV): sequencing the most valuable type-strain genomes for metagenomic binning, comparative biology and taxonomic classification.</title>
        <authorList>
            <person name="Goeker M."/>
        </authorList>
    </citation>
    <scope>NUCLEOTIDE SEQUENCE [LARGE SCALE GENOMIC DNA]</scope>
    <source>
        <strain evidence="4 5">DSM 27138</strain>
    </source>
</reference>
<evidence type="ECO:0000256" key="1">
    <source>
        <dbReference type="ARBA" id="ARBA00023125"/>
    </source>
</evidence>
<feature type="region of interest" description="Disordered" evidence="2">
    <location>
        <begin position="116"/>
        <end position="152"/>
    </location>
</feature>
<organism evidence="4 5">
    <name type="scientific">Symbiobacterium terraclitae</name>
    <dbReference type="NCBI Taxonomy" id="557451"/>
    <lineage>
        <taxon>Bacteria</taxon>
        <taxon>Bacillati</taxon>
        <taxon>Bacillota</taxon>
        <taxon>Clostridia</taxon>
        <taxon>Eubacteriales</taxon>
        <taxon>Symbiobacteriaceae</taxon>
        <taxon>Symbiobacterium</taxon>
    </lineage>
</organism>
<evidence type="ECO:0000256" key="2">
    <source>
        <dbReference type="SAM" id="MobiDB-lite"/>
    </source>
</evidence>
<accession>A0ABS4JWA4</accession>
<dbReference type="CDD" id="cd00592">
    <property type="entry name" value="HTH_MerR-like"/>
    <property type="match status" value="1"/>
</dbReference>
<feature type="domain" description="HTH merR-type" evidence="3">
    <location>
        <begin position="1"/>
        <end position="72"/>
    </location>
</feature>
<dbReference type="EMBL" id="JAGGLG010000036">
    <property type="protein sequence ID" value="MBP2019832.1"/>
    <property type="molecule type" value="Genomic_DNA"/>
</dbReference>
<protein>
    <submittedName>
        <fullName evidence="4">DNA-binding transcriptional MerR regulator</fullName>
    </submittedName>
</protein>
<dbReference type="SUPFAM" id="SSF46955">
    <property type="entry name" value="Putative DNA-binding domain"/>
    <property type="match status" value="2"/>
</dbReference>
<dbReference type="Proteomes" id="UP001519289">
    <property type="component" value="Unassembled WGS sequence"/>
</dbReference>
<dbReference type="SMART" id="SM00422">
    <property type="entry name" value="HTH_MERR"/>
    <property type="match status" value="2"/>
</dbReference>
<sequence length="287" mass="31730">MKPLRTSDVARAAGIHPNTVRLYEEHGLLPPADRLPNGYRAFTPRHVDQAVLVVELMRCSWTGGVIRQAALDTARHAARGDFPAARRCAADMLARIAEERRRAERAADLLAEWATAGGASQTDPGETARTPPGCAASRDREDPAPGAEPPDGMTIREAAAFLNVTPHTLRNWDRNRLLTVPRHPSSGYRVYGPAELRRLAVIRALRRAGYNVMTILHMFRQLEADHAADPHAAIDSVPPGEPDIFRSTYRWLSKTRELEACARAAVARLEEMAQRYGPAHSGTHRRP</sequence>
<keyword evidence="5" id="KW-1185">Reference proteome</keyword>
<dbReference type="InterPro" id="IPR047057">
    <property type="entry name" value="MerR_fam"/>
</dbReference>
<evidence type="ECO:0000313" key="5">
    <source>
        <dbReference type="Proteomes" id="UP001519289"/>
    </source>
</evidence>
<dbReference type="Pfam" id="PF13411">
    <property type="entry name" value="MerR_1"/>
    <property type="match status" value="1"/>
</dbReference>
<feature type="domain" description="HTH merR-type" evidence="3">
    <location>
        <begin position="152"/>
        <end position="221"/>
    </location>
</feature>
<comment type="caution">
    <text evidence="4">The sequence shown here is derived from an EMBL/GenBank/DDBJ whole genome shotgun (WGS) entry which is preliminary data.</text>
</comment>
<evidence type="ECO:0000259" key="3">
    <source>
        <dbReference type="PROSITE" id="PS50937"/>
    </source>
</evidence>
<gene>
    <name evidence="4" type="ORF">J2Z79_003274</name>
</gene>
<dbReference type="InterPro" id="IPR009061">
    <property type="entry name" value="DNA-bd_dom_put_sf"/>
</dbReference>
<dbReference type="InterPro" id="IPR000551">
    <property type="entry name" value="MerR-type_HTH_dom"/>
</dbReference>
<dbReference type="PROSITE" id="PS00552">
    <property type="entry name" value="HTH_MERR_1"/>
    <property type="match status" value="1"/>
</dbReference>
<dbReference type="PANTHER" id="PTHR30204">
    <property type="entry name" value="REDOX-CYCLING DRUG-SENSING TRANSCRIPTIONAL ACTIVATOR SOXR"/>
    <property type="match status" value="1"/>
</dbReference>
<evidence type="ECO:0000313" key="4">
    <source>
        <dbReference type="EMBL" id="MBP2019832.1"/>
    </source>
</evidence>
<dbReference type="Pfam" id="PF00376">
    <property type="entry name" value="MerR"/>
    <property type="match status" value="1"/>
</dbReference>
<dbReference type="GO" id="GO:0003677">
    <property type="term" value="F:DNA binding"/>
    <property type="evidence" value="ECO:0007669"/>
    <property type="project" value="UniProtKB-KW"/>
</dbReference>
<dbReference type="RefSeq" id="WP_209467934.1">
    <property type="nucleotide sequence ID" value="NZ_JAGGLG010000036.1"/>
</dbReference>
<keyword evidence="1 4" id="KW-0238">DNA-binding</keyword>
<name>A0ABS4JWA4_9FIRM</name>